<feature type="coiled-coil region" evidence="1">
    <location>
        <begin position="327"/>
        <end position="389"/>
    </location>
</feature>
<evidence type="ECO:0000313" key="4">
    <source>
        <dbReference type="Proteomes" id="UP001387293"/>
    </source>
</evidence>
<dbReference type="RefSeq" id="WP_337108174.1">
    <property type="nucleotide sequence ID" value="NZ_JAPYKS010000019.1"/>
</dbReference>
<feature type="compositionally biased region" description="Acidic residues" evidence="2">
    <location>
        <begin position="62"/>
        <end position="71"/>
    </location>
</feature>
<keyword evidence="1" id="KW-0175">Coiled coil</keyword>
<name>A0ABU8L130_9HYPH</name>
<dbReference type="EMBL" id="JAPYKS010000019">
    <property type="protein sequence ID" value="MEI9411674.1"/>
    <property type="molecule type" value="Genomic_DNA"/>
</dbReference>
<feature type="compositionally biased region" description="Low complexity" evidence="2">
    <location>
        <begin position="52"/>
        <end position="61"/>
    </location>
</feature>
<reference evidence="3 4" key="1">
    <citation type="submission" date="2022-12" db="EMBL/GenBank/DDBJ databases">
        <authorList>
            <person name="Muema E."/>
        </authorList>
    </citation>
    <scope>NUCLEOTIDE SEQUENCE [LARGE SCALE GENOMIC DNA]</scope>
    <source>
        <strain evidence="4">1326</strain>
    </source>
</reference>
<evidence type="ECO:0000256" key="1">
    <source>
        <dbReference type="SAM" id="Coils"/>
    </source>
</evidence>
<gene>
    <name evidence="3" type="ORF">O7A60_23300</name>
</gene>
<feature type="region of interest" description="Disordered" evidence="2">
    <location>
        <begin position="26"/>
        <end position="87"/>
    </location>
</feature>
<accession>A0ABU8L130</accession>
<dbReference type="Proteomes" id="UP001387293">
    <property type="component" value="Unassembled WGS sequence"/>
</dbReference>
<evidence type="ECO:0000256" key="2">
    <source>
        <dbReference type="SAM" id="MobiDB-lite"/>
    </source>
</evidence>
<proteinExistence type="predicted"/>
<evidence type="ECO:0008006" key="5">
    <source>
        <dbReference type="Google" id="ProtNLM"/>
    </source>
</evidence>
<keyword evidence="4" id="KW-1185">Reference proteome</keyword>
<sequence length="488" mass="53857">MNFKSLIKRAEDVDNALQELQDDLADALDASLDSEFESPPKGDGVPDAGSGADASPPQADADYADAADNPDDAGNAETAKTAPRLTPHAQTRLAALNAFEGMFHDARDYLDEINGKLSEISTSHHLTREFLNILHTDILRANELELANAGLVAEQRTLSDKLHDTAAKLRERDGACELLQQRETSLVQDRETLRATLAAVRLELTETANASAKRDAEFGDIANRLTARTVEANRRLRESKMLREKHVSLSAELDKVLKRETQARHRLDELSTIHASEAARLAELMAALGKSEKEEIRLQKALEATQAKLAEKTESASMMQGDWEAERARGQTEMRGLRSEIQDLESRLERVSNENSAAAAEMARLKTELDDAVAEKKIAGEKLSALTDENEADKLSLSRANATLSQLTLQQASEDIQRDVQRQECEDLRAEIASLNARIKELLPYERLHKATNGKPREGEVVEIAAVVAEKARATGRRPIRRNLRATS</sequence>
<feature type="compositionally biased region" description="Acidic residues" evidence="2">
    <location>
        <begin position="26"/>
        <end position="36"/>
    </location>
</feature>
<protein>
    <recommendedName>
        <fullName evidence="5">Crescentin coiled-coil domain-containing protein</fullName>
    </recommendedName>
</protein>
<organism evidence="3 4">
    <name type="scientific">Mesorhizobium salmacidum</name>
    <dbReference type="NCBI Taxonomy" id="3015171"/>
    <lineage>
        <taxon>Bacteria</taxon>
        <taxon>Pseudomonadati</taxon>
        <taxon>Pseudomonadota</taxon>
        <taxon>Alphaproteobacteria</taxon>
        <taxon>Hyphomicrobiales</taxon>
        <taxon>Phyllobacteriaceae</taxon>
        <taxon>Mesorhizobium</taxon>
    </lineage>
</organism>
<comment type="caution">
    <text evidence="3">The sequence shown here is derived from an EMBL/GenBank/DDBJ whole genome shotgun (WGS) entry which is preliminary data.</text>
</comment>
<evidence type="ECO:0000313" key="3">
    <source>
        <dbReference type="EMBL" id="MEI9411674.1"/>
    </source>
</evidence>